<dbReference type="Gene3D" id="1.10.472.10">
    <property type="entry name" value="Cyclin-like"/>
    <property type="match status" value="2"/>
</dbReference>
<gene>
    <name evidence="1" type="ORF">AMS68_000621</name>
</gene>
<name>A0A6H0XK54_9PEZI</name>
<reference evidence="1 2" key="1">
    <citation type="journal article" date="2016" name="Sci. Rep.">
        <title>Peltaster fructicola genome reveals evolution from an invasive phytopathogen to an ectophytic parasite.</title>
        <authorList>
            <person name="Xu C."/>
            <person name="Chen H."/>
            <person name="Gleason M.L."/>
            <person name="Xu J.R."/>
            <person name="Liu H."/>
            <person name="Zhang R."/>
            <person name="Sun G."/>
        </authorList>
    </citation>
    <scope>NUCLEOTIDE SEQUENCE [LARGE SCALE GENOMIC DNA]</scope>
    <source>
        <strain evidence="1 2">LNHT1506</strain>
    </source>
</reference>
<dbReference type="PANTHER" id="PTHR10026">
    <property type="entry name" value="CYCLIN"/>
    <property type="match status" value="1"/>
</dbReference>
<dbReference type="AlphaFoldDB" id="A0A6H0XK54"/>
<dbReference type="EMBL" id="CP051139">
    <property type="protein sequence ID" value="QIW95103.1"/>
    <property type="molecule type" value="Genomic_DNA"/>
</dbReference>
<dbReference type="SUPFAM" id="SSF47954">
    <property type="entry name" value="Cyclin-like"/>
    <property type="match status" value="2"/>
</dbReference>
<dbReference type="InterPro" id="IPR043198">
    <property type="entry name" value="Cyclin/Ssn8"/>
</dbReference>
<keyword evidence="2" id="KW-1185">Reference proteome</keyword>
<protein>
    <submittedName>
        <fullName evidence="1">Uncharacterized protein</fullName>
    </submittedName>
</protein>
<evidence type="ECO:0000313" key="1">
    <source>
        <dbReference type="EMBL" id="QIW95103.1"/>
    </source>
</evidence>
<dbReference type="GO" id="GO:0006357">
    <property type="term" value="P:regulation of transcription by RNA polymerase II"/>
    <property type="evidence" value="ECO:0007669"/>
    <property type="project" value="InterPro"/>
</dbReference>
<evidence type="ECO:0000313" key="2">
    <source>
        <dbReference type="Proteomes" id="UP000503462"/>
    </source>
</evidence>
<dbReference type="GO" id="GO:0016538">
    <property type="term" value="F:cyclin-dependent protein serine/threonine kinase regulator activity"/>
    <property type="evidence" value="ECO:0007669"/>
    <property type="project" value="InterPro"/>
</dbReference>
<dbReference type="InterPro" id="IPR036915">
    <property type="entry name" value="Cyclin-like_sf"/>
</dbReference>
<sequence>MATALSPLLNPLVTIQQLQASKSSLDGVPSNVEDSVRFETCRLLQTAGTLLRVHQSTIAHAIVLLCRFWSGPNGGSMLEHDGQDVAAAALYVAAKPSGQSIAPRLLLMVFAYLVAAGPKYDAGLHGNAAPVVWSLTEGQYESRRARLYATETHLLSVLCFNIHAALPYTVCINYMQALDVLKSSHGTLLARRAFQHLNTALISPQLLYLTYQPTALATAAIYLAAREIQVKLPETEWWEVFDLDREDLGFLVVAFQSMEGFVREESERWQQNVSLLTASDVKAAIDSMSAT</sequence>
<proteinExistence type="predicted"/>
<dbReference type="Proteomes" id="UP000503462">
    <property type="component" value="Chromosome 1"/>
</dbReference>
<dbReference type="OrthoDB" id="10264655at2759"/>
<organism evidence="1 2">
    <name type="scientific">Peltaster fructicola</name>
    <dbReference type="NCBI Taxonomy" id="286661"/>
    <lineage>
        <taxon>Eukaryota</taxon>
        <taxon>Fungi</taxon>
        <taxon>Dikarya</taxon>
        <taxon>Ascomycota</taxon>
        <taxon>Pezizomycotina</taxon>
        <taxon>Dothideomycetes</taxon>
        <taxon>Dothideomycetes incertae sedis</taxon>
        <taxon>Peltaster</taxon>
    </lineage>
</organism>
<accession>A0A6H0XK54</accession>